<dbReference type="Proteomes" id="UP000006671">
    <property type="component" value="Unassembled WGS sequence"/>
</dbReference>
<dbReference type="Gene3D" id="1.25.40.20">
    <property type="entry name" value="Ankyrin repeat-containing domain"/>
    <property type="match status" value="1"/>
</dbReference>
<feature type="compositionally biased region" description="Low complexity" evidence="4">
    <location>
        <begin position="408"/>
        <end position="417"/>
    </location>
</feature>
<dbReference type="SUPFAM" id="SSF48403">
    <property type="entry name" value="Ankyrin repeat"/>
    <property type="match status" value="1"/>
</dbReference>
<dbReference type="STRING" id="5762.D2VKZ0"/>
<feature type="compositionally biased region" description="Polar residues" evidence="4">
    <location>
        <begin position="466"/>
        <end position="475"/>
    </location>
</feature>
<dbReference type="RefSeq" id="XP_002675272.1">
    <property type="nucleotide sequence ID" value="XM_002675226.1"/>
</dbReference>
<reference evidence="5 6" key="1">
    <citation type="journal article" date="2010" name="Cell">
        <title>The genome of Naegleria gruberi illuminates early eukaryotic versatility.</title>
        <authorList>
            <person name="Fritz-Laylin L.K."/>
            <person name="Prochnik S.E."/>
            <person name="Ginger M.L."/>
            <person name="Dacks J.B."/>
            <person name="Carpenter M.L."/>
            <person name="Field M.C."/>
            <person name="Kuo A."/>
            <person name="Paredez A."/>
            <person name="Chapman J."/>
            <person name="Pham J."/>
            <person name="Shu S."/>
            <person name="Neupane R."/>
            <person name="Cipriano M."/>
            <person name="Mancuso J."/>
            <person name="Tu H."/>
            <person name="Salamov A."/>
            <person name="Lindquist E."/>
            <person name="Shapiro H."/>
            <person name="Lucas S."/>
            <person name="Grigoriev I.V."/>
            <person name="Cande W.Z."/>
            <person name="Fulton C."/>
            <person name="Rokhsar D.S."/>
            <person name="Dawson S.C."/>
        </authorList>
    </citation>
    <scope>NUCLEOTIDE SEQUENCE [LARGE SCALE GENOMIC DNA]</scope>
    <source>
        <strain evidence="5 6">NEG-M</strain>
    </source>
</reference>
<feature type="compositionally biased region" description="Polar residues" evidence="4">
    <location>
        <begin position="625"/>
        <end position="634"/>
    </location>
</feature>
<dbReference type="VEuPathDB" id="AmoebaDB:NAEGRDRAFT_80388"/>
<gene>
    <name evidence="5" type="ORF">NAEGRDRAFT_80388</name>
</gene>
<evidence type="ECO:0000256" key="1">
    <source>
        <dbReference type="ARBA" id="ARBA00022737"/>
    </source>
</evidence>
<dbReference type="PANTHER" id="PTHR24198">
    <property type="entry name" value="ANKYRIN REPEAT AND PROTEIN KINASE DOMAIN-CONTAINING PROTEIN"/>
    <property type="match status" value="1"/>
</dbReference>
<dbReference type="InParanoid" id="D2VKZ0"/>
<name>D2VKZ0_NAEGR</name>
<keyword evidence="2 3" id="KW-0040">ANK repeat</keyword>
<dbReference type="AlphaFoldDB" id="D2VKZ0"/>
<feature type="region of interest" description="Disordered" evidence="4">
    <location>
        <begin position="276"/>
        <end position="297"/>
    </location>
</feature>
<dbReference type="PROSITE" id="PS50088">
    <property type="entry name" value="ANK_REPEAT"/>
    <property type="match status" value="1"/>
</dbReference>
<evidence type="ECO:0000256" key="3">
    <source>
        <dbReference type="PROSITE-ProRule" id="PRU00023"/>
    </source>
</evidence>
<dbReference type="KEGG" id="ngr:NAEGRDRAFT_80388"/>
<dbReference type="SMART" id="SM00248">
    <property type="entry name" value="ANK"/>
    <property type="match status" value="2"/>
</dbReference>
<evidence type="ECO:0000256" key="2">
    <source>
        <dbReference type="ARBA" id="ARBA00023043"/>
    </source>
</evidence>
<dbReference type="InterPro" id="IPR002110">
    <property type="entry name" value="Ankyrin_rpt"/>
</dbReference>
<dbReference type="GeneID" id="8851749"/>
<dbReference type="OrthoDB" id="194358at2759"/>
<feature type="region of interest" description="Disordered" evidence="4">
    <location>
        <begin position="621"/>
        <end position="662"/>
    </location>
</feature>
<dbReference type="PANTHER" id="PTHR24198:SF165">
    <property type="entry name" value="ANKYRIN REPEAT-CONTAINING PROTEIN-RELATED"/>
    <property type="match status" value="1"/>
</dbReference>
<protein>
    <submittedName>
        <fullName evidence="5">Predicted protein</fullName>
    </submittedName>
</protein>
<dbReference type="OMA" id="CELGRME"/>
<accession>D2VKZ0</accession>
<evidence type="ECO:0000313" key="6">
    <source>
        <dbReference type="Proteomes" id="UP000006671"/>
    </source>
</evidence>
<feature type="region of interest" description="Disordered" evidence="4">
    <location>
        <begin position="408"/>
        <end position="480"/>
    </location>
</feature>
<dbReference type="EMBL" id="GG738879">
    <property type="protein sequence ID" value="EFC42528.1"/>
    <property type="molecule type" value="Genomic_DNA"/>
</dbReference>
<dbReference type="InterPro" id="IPR036770">
    <property type="entry name" value="Ankyrin_rpt-contain_sf"/>
</dbReference>
<feature type="compositionally biased region" description="Polar residues" evidence="4">
    <location>
        <begin position="161"/>
        <end position="179"/>
    </location>
</feature>
<evidence type="ECO:0000313" key="5">
    <source>
        <dbReference type="EMBL" id="EFC42528.1"/>
    </source>
</evidence>
<feature type="repeat" description="ANK" evidence="3">
    <location>
        <begin position="875"/>
        <end position="907"/>
    </location>
</feature>
<proteinExistence type="predicted"/>
<evidence type="ECO:0000256" key="4">
    <source>
        <dbReference type="SAM" id="MobiDB-lite"/>
    </source>
</evidence>
<feature type="region of interest" description="Disordered" evidence="4">
    <location>
        <begin position="492"/>
        <end position="516"/>
    </location>
</feature>
<feature type="region of interest" description="Disordered" evidence="4">
    <location>
        <begin position="161"/>
        <end position="180"/>
    </location>
</feature>
<keyword evidence="6" id="KW-1185">Reference proteome</keyword>
<keyword evidence="1" id="KW-0677">Repeat</keyword>
<sequence>MKQQAKTTNNNHTTVATANTVGNFTCSTSTSSLVQNSSPEFALSKNNNQQQPASSSLFFKFAEDDRRATTSQLDDDSPIFINHQNQPNIQHHNNNIHHPHPHPSSATRTRTRETIFTILSYNTISLTISSPTQSEASQRLSLASSLSPTMIFNEQELSAMNNNGLSMNSPGELNNSSKSRWSKLKSAFKRESKQQPSADRLKSFQQQYGDSAVQNYSTQVSNNNIDVASHSFAALPSSASNHSSLIHSSKSSPSLYNTTTTPENYFRESISDSNNNNHLVNHLSPHHAPSSSNSSMTSSVNSVISFNQFLQSSSSGNSIVSPMSSSTLSSVGVLENPMITTIMNGDSSRFSPPLSHLIVDSGRGTTTSPPSPFSENLTIQTHKRVTSPLSIQSSGNEMIIQKQGLTENYNVNNNTSPYTPPTPNENSDEPALQTTRKTKGNIKKLISMLTPRRKKSTSSKSEPSKATQSITSPSNEGDPALLDVAHKRKLFEKRSSTEASMLKDQTPKTPRAADDEQIQRLVNEKIVSSKIQQFIQNEESISLSQRKYSVSGKIANWLKNGNSENRLSRSFTDEKKDKRKSVFDFGKREYDLTPVIATTSPSDTPTLSNSTNEKLKRLINKHHSANTPYTNPLSTLLDEKEKSPEEEEPIPPPTLSSTPRNLVPTLNFNNEEFKRTTEDIINGNISSLLSNDSAYSFESSEDTSSSLQVSTVNILGSIDNLRATVTSPTGALSPGSQEYNTTIAPEYEVGDDEESIVTVVEYIPLTNFGEVKPKQLYSFVLEQFINNHNLDDQKCAEYFENFIIGYLAFCKEADESKNEELKEFANFSEHDIPKMRDFEKPKCYLLHQSAKKNRSSLIFLLVTKYQCSIDAEDELESTPLHWATSHRAIDSILVLCQLGGKINIRDKYGKAPIHLLFAKAFYDEEHFEMETCKVKDKPAAEKICRYLLQNGANPDVKDNKHQTPRMLAAENDLQISFGKKRK</sequence>
<organism evidence="6">
    <name type="scientific">Naegleria gruberi</name>
    <name type="common">Amoeba</name>
    <dbReference type="NCBI Taxonomy" id="5762"/>
    <lineage>
        <taxon>Eukaryota</taxon>
        <taxon>Discoba</taxon>
        <taxon>Heterolobosea</taxon>
        <taxon>Tetramitia</taxon>
        <taxon>Eutetramitia</taxon>
        <taxon>Vahlkampfiidae</taxon>
        <taxon>Naegleria</taxon>
    </lineage>
</organism>